<dbReference type="InterPro" id="IPR017932">
    <property type="entry name" value="GATase_2_dom"/>
</dbReference>
<evidence type="ECO:0000256" key="7">
    <source>
        <dbReference type="ARBA" id="ARBA00022962"/>
    </source>
</evidence>
<evidence type="ECO:0000313" key="12">
    <source>
        <dbReference type="EMBL" id="KAF8820218.1"/>
    </source>
</evidence>
<reference evidence="12 13" key="1">
    <citation type="journal article" date="2020" name="bioRxiv">
        <title>Metabolic contributions of an alphaproteobacterial endosymbiont in the apicomplexan Cardiosporidium cionae.</title>
        <authorList>
            <person name="Hunter E.S."/>
            <person name="Paight C.J."/>
            <person name="Lane C.E."/>
        </authorList>
    </citation>
    <scope>NUCLEOTIDE SEQUENCE [LARGE SCALE GENOMIC DNA]</scope>
    <source>
        <strain evidence="12">ESH_2018</strain>
    </source>
</reference>
<evidence type="ECO:0000259" key="11">
    <source>
        <dbReference type="PROSITE" id="PS51278"/>
    </source>
</evidence>
<dbReference type="InterPro" id="IPR006426">
    <property type="entry name" value="Asn_synth_AEB"/>
</dbReference>
<evidence type="ECO:0000256" key="8">
    <source>
        <dbReference type="ARBA" id="ARBA00029440"/>
    </source>
</evidence>
<dbReference type="CDD" id="cd01991">
    <property type="entry name" value="Asn_synthase_B_C"/>
    <property type="match status" value="1"/>
</dbReference>
<evidence type="ECO:0000256" key="3">
    <source>
        <dbReference type="ARBA" id="ARBA00022605"/>
    </source>
</evidence>
<keyword evidence="3" id="KW-0028">Amino-acid biosynthesis</keyword>
<evidence type="ECO:0000256" key="1">
    <source>
        <dbReference type="ARBA" id="ARBA00012737"/>
    </source>
</evidence>
<comment type="catalytic activity">
    <reaction evidence="9">
        <text>L-aspartate + L-glutamine + ATP + H2O = L-asparagine + L-glutamate + AMP + diphosphate + H(+)</text>
        <dbReference type="Rhea" id="RHEA:12228"/>
        <dbReference type="ChEBI" id="CHEBI:15377"/>
        <dbReference type="ChEBI" id="CHEBI:15378"/>
        <dbReference type="ChEBI" id="CHEBI:29985"/>
        <dbReference type="ChEBI" id="CHEBI:29991"/>
        <dbReference type="ChEBI" id="CHEBI:30616"/>
        <dbReference type="ChEBI" id="CHEBI:33019"/>
        <dbReference type="ChEBI" id="CHEBI:58048"/>
        <dbReference type="ChEBI" id="CHEBI:58359"/>
        <dbReference type="ChEBI" id="CHEBI:456215"/>
        <dbReference type="EC" id="6.3.5.4"/>
    </reaction>
</comment>
<dbReference type="Gene3D" id="3.60.20.10">
    <property type="entry name" value="Glutamine Phosphoribosylpyrophosphate, subunit 1, domain 1"/>
    <property type="match status" value="1"/>
</dbReference>
<keyword evidence="7" id="KW-0315">Glutamine amidotransferase</keyword>
<dbReference type="EMBL" id="JADAQX010000443">
    <property type="protein sequence ID" value="KAF8820218.1"/>
    <property type="molecule type" value="Genomic_DNA"/>
</dbReference>
<sequence>MCGILSILQSTLSAEKLRECILRLSKRIRHRGPDWNGIHLQYCENGKCNAFSHERLAIVNPSSGRQPLFDDTKDICVTVNGEIYNYMYLQQMLENDNSHIKLDSKSDCAVIPFLYKEYGESFVTLLSGDFAFVLSDISSGFYMAARDPFGVCPLYIGYGADGSILLSSEMKCISDDCCHFEVFPPGCIFTSKNNEFIRYFRPSWWEDKIVPSFVPFNEAMLISALETAVHRRMMSDVPFGILLSGGLDSSIITYIATRKYQETSFIPSDGSRLKFDKLHSFSIGLENSPDSSAAIKVAAFLGTIHHAFTFTFQEGLDSLRDVIWHLETYDITTIRAATPLFLLCRYIKSLGFKMVLSGEGADELFGGYLYFRKAPSKEEFFHETSRKMKCLHLYDLLRANKASMAWGVEVRVPFMDKDFVDLAMLLDPLEKLHTPQRMEKYLLRRAFTKSLPEDIVWRQKEQFSDGVGYSWIDGLREYANEKISHHQLTLASRLFPHNTPLTKEAYMYRQIFSEFFPHNSADKTVAGGPSIACSSSVAVGWDEAFKANPDQSGRAIIGVHKEGKRYF</sequence>
<keyword evidence="4 10" id="KW-0547">Nucleotide-binding</keyword>
<gene>
    <name evidence="12" type="ORF">IE077_003413</name>
</gene>
<feature type="domain" description="Glutamine amidotransferase type-2" evidence="11">
    <location>
        <begin position="2"/>
        <end position="194"/>
    </location>
</feature>
<evidence type="ECO:0000256" key="2">
    <source>
        <dbReference type="ARBA" id="ARBA00022598"/>
    </source>
</evidence>
<evidence type="ECO:0000313" key="13">
    <source>
        <dbReference type="Proteomes" id="UP000823046"/>
    </source>
</evidence>
<dbReference type="Pfam" id="PF13537">
    <property type="entry name" value="GATase_7"/>
    <property type="match status" value="1"/>
</dbReference>
<dbReference type="CDD" id="cd00712">
    <property type="entry name" value="AsnB"/>
    <property type="match status" value="1"/>
</dbReference>
<comment type="caution">
    <text evidence="12">The sequence shown here is derived from an EMBL/GenBank/DDBJ whole genome shotgun (WGS) entry which is preliminary data.</text>
</comment>
<evidence type="ECO:0000256" key="9">
    <source>
        <dbReference type="ARBA" id="ARBA00048741"/>
    </source>
</evidence>
<dbReference type="PIRSF" id="PIRSF001589">
    <property type="entry name" value="Asn_synthetase_glu-h"/>
    <property type="match status" value="1"/>
</dbReference>
<dbReference type="PROSITE" id="PS51278">
    <property type="entry name" value="GATASE_TYPE_2"/>
    <property type="match status" value="1"/>
</dbReference>
<keyword evidence="2" id="KW-0436">Ligase</keyword>
<accession>A0ABQ7J8C2</accession>
<name>A0ABQ7J8C2_9APIC</name>
<dbReference type="NCBIfam" id="TIGR01536">
    <property type="entry name" value="asn_synth_AEB"/>
    <property type="match status" value="1"/>
</dbReference>
<keyword evidence="13" id="KW-1185">Reference proteome</keyword>
<comment type="pathway">
    <text evidence="8">Amino-acid biosynthesis.</text>
</comment>
<evidence type="ECO:0000256" key="5">
    <source>
        <dbReference type="ARBA" id="ARBA00022840"/>
    </source>
</evidence>
<dbReference type="InterPro" id="IPR033738">
    <property type="entry name" value="AsnB_N"/>
</dbReference>
<keyword evidence="6" id="KW-0061">Asparagine biosynthesis</keyword>
<dbReference type="InterPro" id="IPR050795">
    <property type="entry name" value="Asn_Synthetase"/>
</dbReference>
<evidence type="ECO:0000256" key="6">
    <source>
        <dbReference type="ARBA" id="ARBA00022888"/>
    </source>
</evidence>
<evidence type="ECO:0000256" key="4">
    <source>
        <dbReference type="ARBA" id="ARBA00022741"/>
    </source>
</evidence>
<dbReference type="EC" id="6.3.5.4" evidence="1"/>
<dbReference type="Gene3D" id="3.40.50.620">
    <property type="entry name" value="HUPs"/>
    <property type="match status" value="1"/>
</dbReference>
<protein>
    <recommendedName>
        <fullName evidence="1">asparagine synthase (glutamine-hydrolyzing)</fullName>
        <ecNumber evidence="1">6.3.5.4</ecNumber>
    </recommendedName>
</protein>
<keyword evidence="5 10" id="KW-0067">ATP-binding</keyword>
<dbReference type="InterPro" id="IPR014729">
    <property type="entry name" value="Rossmann-like_a/b/a_fold"/>
</dbReference>
<dbReference type="SUPFAM" id="SSF56235">
    <property type="entry name" value="N-terminal nucleophile aminohydrolases (Ntn hydrolases)"/>
    <property type="match status" value="1"/>
</dbReference>
<dbReference type="Pfam" id="PF00733">
    <property type="entry name" value="Asn_synthase"/>
    <property type="match status" value="1"/>
</dbReference>
<dbReference type="InterPro" id="IPR029055">
    <property type="entry name" value="Ntn_hydrolases_N"/>
</dbReference>
<dbReference type="NCBIfam" id="NF006949">
    <property type="entry name" value="PRK09431.1"/>
    <property type="match status" value="1"/>
</dbReference>
<dbReference type="PANTHER" id="PTHR11772">
    <property type="entry name" value="ASPARAGINE SYNTHETASE"/>
    <property type="match status" value="1"/>
</dbReference>
<dbReference type="InterPro" id="IPR001962">
    <property type="entry name" value="Asn_synthase"/>
</dbReference>
<dbReference type="PANTHER" id="PTHR11772:SF2">
    <property type="entry name" value="ASPARAGINE SYNTHETASE [GLUTAMINE-HYDROLYZING]"/>
    <property type="match status" value="1"/>
</dbReference>
<dbReference type="Proteomes" id="UP000823046">
    <property type="component" value="Unassembled WGS sequence"/>
</dbReference>
<organism evidence="12 13">
    <name type="scientific">Cardiosporidium cionae</name>
    <dbReference type="NCBI Taxonomy" id="476202"/>
    <lineage>
        <taxon>Eukaryota</taxon>
        <taxon>Sar</taxon>
        <taxon>Alveolata</taxon>
        <taxon>Apicomplexa</taxon>
        <taxon>Aconoidasida</taxon>
        <taxon>Nephromycida</taxon>
        <taxon>Cardiosporidium</taxon>
    </lineage>
</organism>
<evidence type="ECO:0000256" key="10">
    <source>
        <dbReference type="PIRNR" id="PIRNR001589"/>
    </source>
</evidence>
<dbReference type="SUPFAM" id="SSF52402">
    <property type="entry name" value="Adenine nucleotide alpha hydrolases-like"/>
    <property type="match status" value="1"/>
</dbReference>
<proteinExistence type="predicted"/>